<dbReference type="FunFam" id="3.30.460.10:FF:000006">
    <property type="entry name" value="non-canonical poly(A) RNA polymerase PAPD5"/>
    <property type="match status" value="1"/>
</dbReference>
<evidence type="ECO:0000313" key="10">
    <source>
        <dbReference type="Proteomes" id="UP000009192"/>
    </source>
</evidence>
<dbReference type="OrthoDB" id="273917at2759"/>
<dbReference type="EMBL" id="CH933807">
    <property type="protein sequence ID" value="EDW11941.1"/>
    <property type="molecule type" value="Genomic_DNA"/>
</dbReference>
<feature type="domain" description="PAP-associated" evidence="7">
    <location>
        <begin position="213"/>
        <end position="264"/>
    </location>
</feature>
<dbReference type="PANTHER" id="PTHR23092:SF15">
    <property type="entry name" value="INACTIVE NON-CANONICAL POLY(A) RNA POLYMERASE PROTEIN TRF4-2-RELATED"/>
    <property type="match status" value="1"/>
</dbReference>
<gene>
    <name evidence="9" type="primary">Dmoj\GI12386</name>
    <name evidence="9" type="ORF">Dmoj_GI12386</name>
</gene>
<evidence type="ECO:0000256" key="4">
    <source>
        <dbReference type="ARBA" id="ARBA00022679"/>
    </source>
</evidence>
<dbReference type="InterPro" id="IPR054708">
    <property type="entry name" value="MTPAP-like_central"/>
</dbReference>
<dbReference type="HOGENOM" id="CLU_013572_0_0_1"/>
<dbReference type="InterPro" id="IPR043519">
    <property type="entry name" value="NT_sf"/>
</dbReference>
<dbReference type="GO" id="GO:0031123">
    <property type="term" value="P:RNA 3'-end processing"/>
    <property type="evidence" value="ECO:0007669"/>
    <property type="project" value="TreeGrafter"/>
</dbReference>
<dbReference type="CDD" id="cd05402">
    <property type="entry name" value="NT_PAP_TUTase"/>
    <property type="match status" value="1"/>
</dbReference>
<accession>B4KEX2</accession>
<evidence type="ECO:0000256" key="3">
    <source>
        <dbReference type="ARBA" id="ARBA00012388"/>
    </source>
</evidence>
<dbReference type="GO" id="GO:0046872">
    <property type="term" value="F:metal ion binding"/>
    <property type="evidence" value="ECO:0007669"/>
    <property type="project" value="UniProtKB-KW"/>
</dbReference>
<keyword evidence="10" id="KW-1185">Reference proteome</keyword>
<keyword evidence="5" id="KW-0479">Metal-binding</keyword>
<dbReference type="SUPFAM" id="SSF81631">
    <property type="entry name" value="PAP/OAS1 substrate-binding domain"/>
    <property type="match status" value="1"/>
</dbReference>
<evidence type="ECO:0000259" key="8">
    <source>
        <dbReference type="Pfam" id="PF22600"/>
    </source>
</evidence>
<evidence type="ECO:0000259" key="7">
    <source>
        <dbReference type="Pfam" id="PF03828"/>
    </source>
</evidence>
<dbReference type="KEGG" id="dmo:Dmoj_GI12386"/>
<dbReference type="Proteomes" id="UP000009192">
    <property type="component" value="Unassembled WGS sequence"/>
</dbReference>
<dbReference type="eggNOG" id="KOG1906">
    <property type="taxonomic scope" value="Eukaryota"/>
</dbReference>
<dbReference type="GO" id="GO:0003729">
    <property type="term" value="F:mRNA binding"/>
    <property type="evidence" value="ECO:0007669"/>
    <property type="project" value="TreeGrafter"/>
</dbReference>
<evidence type="ECO:0000256" key="6">
    <source>
        <dbReference type="ARBA" id="ARBA00022842"/>
    </source>
</evidence>
<dbReference type="SUPFAM" id="SSF81301">
    <property type="entry name" value="Nucleotidyltransferase"/>
    <property type="match status" value="1"/>
</dbReference>
<organism evidence="9 10">
    <name type="scientific">Drosophila mojavensis</name>
    <name type="common">Fruit fly</name>
    <dbReference type="NCBI Taxonomy" id="7230"/>
    <lineage>
        <taxon>Eukaryota</taxon>
        <taxon>Metazoa</taxon>
        <taxon>Ecdysozoa</taxon>
        <taxon>Arthropoda</taxon>
        <taxon>Hexapoda</taxon>
        <taxon>Insecta</taxon>
        <taxon>Pterygota</taxon>
        <taxon>Neoptera</taxon>
        <taxon>Endopterygota</taxon>
        <taxon>Diptera</taxon>
        <taxon>Brachycera</taxon>
        <taxon>Muscomorpha</taxon>
        <taxon>Ephydroidea</taxon>
        <taxon>Drosophilidae</taxon>
        <taxon>Drosophila</taxon>
    </lineage>
</organism>
<dbReference type="GO" id="GO:0031499">
    <property type="term" value="C:TRAMP complex"/>
    <property type="evidence" value="ECO:0007669"/>
    <property type="project" value="TreeGrafter"/>
</dbReference>
<dbReference type="PANTHER" id="PTHR23092">
    <property type="entry name" value="POLY(A) RNA POLYMERASE"/>
    <property type="match status" value="1"/>
</dbReference>
<evidence type="ECO:0000256" key="5">
    <source>
        <dbReference type="ARBA" id="ARBA00022723"/>
    </source>
</evidence>
<evidence type="ECO:0000313" key="9">
    <source>
        <dbReference type="EMBL" id="EDW11941.1"/>
    </source>
</evidence>
<comment type="cofactor">
    <cofactor evidence="1">
        <name>Mn(2+)</name>
        <dbReference type="ChEBI" id="CHEBI:29035"/>
    </cofactor>
</comment>
<dbReference type="InterPro" id="IPR002058">
    <property type="entry name" value="PAP_assoc"/>
</dbReference>
<name>B4KEX2_DROMO</name>
<feature type="domain" description="Poly(A) RNA polymerase mitochondrial-like central palm" evidence="8">
    <location>
        <begin position="26"/>
        <end position="156"/>
    </location>
</feature>
<reference evidence="9 10" key="1">
    <citation type="journal article" date="2007" name="Nature">
        <title>Evolution of genes and genomes on the Drosophila phylogeny.</title>
        <authorList>
            <consortium name="Drosophila 12 Genomes Consortium"/>
            <person name="Clark A.G."/>
            <person name="Eisen M.B."/>
            <person name="Smith D.R."/>
            <person name="Bergman C.M."/>
            <person name="Oliver B."/>
            <person name="Markow T.A."/>
            <person name="Kaufman T.C."/>
            <person name="Kellis M."/>
            <person name="Gelbart W."/>
            <person name="Iyer V.N."/>
            <person name="Pollard D.A."/>
            <person name="Sackton T.B."/>
            <person name="Larracuente A.M."/>
            <person name="Singh N.D."/>
            <person name="Abad J.P."/>
            <person name="Abt D.N."/>
            <person name="Adryan B."/>
            <person name="Aguade M."/>
            <person name="Akashi H."/>
            <person name="Anderson W.W."/>
            <person name="Aquadro C.F."/>
            <person name="Ardell D.H."/>
            <person name="Arguello R."/>
            <person name="Artieri C.G."/>
            <person name="Barbash D.A."/>
            <person name="Barker D."/>
            <person name="Barsanti P."/>
            <person name="Batterham P."/>
            <person name="Batzoglou S."/>
            <person name="Begun D."/>
            <person name="Bhutkar A."/>
            <person name="Blanco E."/>
            <person name="Bosak S.A."/>
            <person name="Bradley R.K."/>
            <person name="Brand A.D."/>
            <person name="Brent M.R."/>
            <person name="Brooks A.N."/>
            <person name="Brown R.H."/>
            <person name="Butlin R.K."/>
            <person name="Caggese C."/>
            <person name="Calvi B.R."/>
            <person name="Bernardo de Carvalho A."/>
            <person name="Caspi A."/>
            <person name="Castrezana S."/>
            <person name="Celniker S.E."/>
            <person name="Chang J.L."/>
            <person name="Chapple C."/>
            <person name="Chatterji S."/>
            <person name="Chinwalla A."/>
            <person name="Civetta A."/>
            <person name="Clifton S.W."/>
            <person name="Comeron J.M."/>
            <person name="Costello J.C."/>
            <person name="Coyne J.A."/>
            <person name="Daub J."/>
            <person name="David R.G."/>
            <person name="Delcher A.L."/>
            <person name="Delehaunty K."/>
            <person name="Do C.B."/>
            <person name="Ebling H."/>
            <person name="Edwards K."/>
            <person name="Eickbush T."/>
            <person name="Evans J.D."/>
            <person name="Filipski A."/>
            <person name="Findeiss S."/>
            <person name="Freyhult E."/>
            <person name="Fulton L."/>
            <person name="Fulton R."/>
            <person name="Garcia A.C."/>
            <person name="Gardiner A."/>
            <person name="Garfield D.A."/>
            <person name="Garvin B.E."/>
            <person name="Gibson G."/>
            <person name="Gilbert D."/>
            <person name="Gnerre S."/>
            <person name="Godfrey J."/>
            <person name="Good R."/>
            <person name="Gotea V."/>
            <person name="Gravely B."/>
            <person name="Greenberg A.J."/>
            <person name="Griffiths-Jones S."/>
            <person name="Gross S."/>
            <person name="Guigo R."/>
            <person name="Gustafson E.A."/>
            <person name="Haerty W."/>
            <person name="Hahn M.W."/>
            <person name="Halligan D.L."/>
            <person name="Halpern A.L."/>
            <person name="Halter G.M."/>
            <person name="Han M.V."/>
            <person name="Heger A."/>
            <person name="Hillier L."/>
            <person name="Hinrichs A.S."/>
            <person name="Holmes I."/>
            <person name="Hoskins R.A."/>
            <person name="Hubisz M.J."/>
            <person name="Hultmark D."/>
            <person name="Huntley M.A."/>
            <person name="Jaffe D.B."/>
            <person name="Jagadeeshan S."/>
            <person name="Jeck W.R."/>
            <person name="Johnson J."/>
            <person name="Jones C.D."/>
            <person name="Jordan W.C."/>
            <person name="Karpen G.H."/>
            <person name="Kataoka E."/>
            <person name="Keightley P.D."/>
            <person name="Kheradpour P."/>
            <person name="Kirkness E.F."/>
            <person name="Koerich L.B."/>
            <person name="Kristiansen K."/>
            <person name="Kudrna D."/>
            <person name="Kulathinal R.J."/>
            <person name="Kumar S."/>
            <person name="Kwok R."/>
            <person name="Lander E."/>
            <person name="Langley C.H."/>
            <person name="Lapoint R."/>
            <person name="Lazzaro B.P."/>
            <person name="Lee S.J."/>
            <person name="Levesque L."/>
            <person name="Li R."/>
            <person name="Lin C.F."/>
            <person name="Lin M.F."/>
            <person name="Lindblad-Toh K."/>
            <person name="Llopart A."/>
            <person name="Long M."/>
            <person name="Low L."/>
            <person name="Lozovsky E."/>
            <person name="Lu J."/>
            <person name="Luo M."/>
            <person name="Machado C.A."/>
            <person name="Makalowski W."/>
            <person name="Marzo M."/>
            <person name="Matsuda M."/>
            <person name="Matzkin L."/>
            <person name="McAllister B."/>
            <person name="McBride C.S."/>
            <person name="McKernan B."/>
            <person name="McKernan K."/>
            <person name="Mendez-Lago M."/>
            <person name="Minx P."/>
            <person name="Mollenhauer M.U."/>
            <person name="Montooth K."/>
            <person name="Mount S.M."/>
            <person name="Mu X."/>
            <person name="Myers E."/>
            <person name="Negre B."/>
            <person name="Newfeld S."/>
            <person name="Nielsen R."/>
            <person name="Noor M.A."/>
            <person name="O'Grady P."/>
            <person name="Pachter L."/>
            <person name="Papaceit M."/>
            <person name="Parisi M.J."/>
            <person name="Parisi M."/>
            <person name="Parts L."/>
            <person name="Pedersen J.S."/>
            <person name="Pesole G."/>
            <person name="Phillippy A.M."/>
            <person name="Ponting C.P."/>
            <person name="Pop M."/>
            <person name="Porcelli D."/>
            <person name="Powell J.R."/>
            <person name="Prohaska S."/>
            <person name="Pruitt K."/>
            <person name="Puig M."/>
            <person name="Quesneville H."/>
            <person name="Ram K.R."/>
            <person name="Rand D."/>
            <person name="Rasmussen M.D."/>
            <person name="Reed L.K."/>
            <person name="Reenan R."/>
            <person name="Reily A."/>
            <person name="Remington K.A."/>
            <person name="Rieger T.T."/>
            <person name="Ritchie M.G."/>
            <person name="Robin C."/>
            <person name="Rogers Y.H."/>
            <person name="Rohde C."/>
            <person name="Rozas J."/>
            <person name="Rubenfield M.J."/>
            <person name="Ruiz A."/>
            <person name="Russo S."/>
            <person name="Salzberg S.L."/>
            <person name="Sanchez-Gracia A."/>
            <person name="Saranga D.J."/>
            <person name="Sato H."/>
            <person name="Schaeffer S.W."/>
            <person name="Schatz M.C."/>
            <person name="Schlenke T."/>
            <person name="Schwartz R."/>
            <person name="Segarra C."/>
            <person name="Singh R.S."/>
            <person name="Sirot L."/>
            <person name="Sirota M."/>
            <person name="Sisneros N.B."/>
            <person name="Smith C.D."/>
            <person name="Smith T.F."/>
            <person name="Spieth J."/>
            <person name="Stage D.E."/>
            <person name="Stark A."/>
            <person name="Stephan W."/>
            <person name="Strausberg R.L."/>
            <person name="Strempel S."/>
            <person name="Sturgill D."/>
            <person name="Sutton G."/>
            <person name="Sutton G.G."/>
            <person name="Tao W."/>
            <person name="Teichmann S."/>
            <person name="Tobari Y.N."/>
            <person name="Tomimura Y."/>
            <person name="Tsolas J.M."/>
            <person name="Valente V.L."/>
            <person name="Venter E."/>
            <person name="Venter J.C."/>
            <person name="Vicario S."/>
            <person name="Vieira F.G."/>
            <person name="Vilella A.J."/>
            <person name="Villasante A."/>
            <person name="Walenz B."/>
            <person name="Wang J."/>
            <person name="Wasserman M."/>
            <person name="Watts T."/>
            <person name="Wilson D."/>
            <person name="Wilson R.K."/>
            <person name="Wing R.A."/>
            <person name="Wolfner M.F."/>
            <person name="Wong A."/>
            <person name="Wong G.K."/>
            <person name="Wu C.I."/>
            <person name="Wu G."/>
            <person name="Yamamoto D."/>
            <person name="Yang H.P."/>
            <person name="Yang S.P."/>
            <person name="Yorke J.A."/>
            <person name="Yoshida K."/>
            <person name="Zdobnov E."/>
            <person name="Zhang P."/>
            <person name="Zhang Y."/>
            <person name="Zimin A.V."/>
            <person name="Baldwin J."/>
            <person name="Abdouelleil A."/>
            <person name="Abdulkadir J."/>
            <person name="Abebe A."/>
            <person name="Abera B."/>
            <person name="Abreu J."/>
            <person name="Acer S.C."/>
            <person name="Aftuck L."/>
            <person name="Alexander A."/>
            <person name="An P."/>
            <person name="Anderson E."/>
            <person name="Anderson S."/>
            <person name="Arachi H."/>
            <person name="Azer M."/>
            <person name="Bachantsang P."/>
            <person name="Barry A."/>
            <person name="Bayul T."/>
            <person name="Berlin A."/>
            <person name="Bessette D."/>
            <person name="Bloom T."/>
            <person name="Blye J."/>
            <person name="Boguslavskiy L."/>
            <person name="Bonnet C."/>
            <person name="Boukhgalter B."/>
            <person name="Bourzgui I."/>
            <person name="Brown A."/>
            <person name="Cahill P."/>
            <person name="Channer S."/>
            <person name="Cheshatsang Y."/>
            <person name="Chuda L."/>
            <person name="Citroen M."/>
            <person name="Collymore A."/>
            <person name="Cooke P."/>
            <person name="Costello M."/>
            <person name="D'Aco K."/>
            <person name="Daza R."/>
            <person name="De Haan G."/>
            <person name="DeGray S."/>
            <person name="DeMaso C."/>
            <person name="Dhargay N."/>
            <person name="Dooley K."/>
            <person name="Dooley E."/>
            <person name="Doricent M."/>
            <person name="Dorje P."/>
            <person name="Dorjee K."/>
            <person name="Dupes A."/>
            <person name="Elong R."/>
            <person name="Falk J."/>
            <person name="Farina A."/>
            <person name="Faro S."/>
            <person name="Ferguson D."/>
            <person name="Fisher S."/>
            <person name="Foley C.D."/>
            <person name="Franke A."/>
            <person name="Friedrich D."/>
            <person name="Gadbois L."/>
            <person name="Gearin G."/>
            <person name="Gearin C.R."/>
            <person name="Giannoukos G."/>
            <person name="Goode T."/>
            <person name="Graham J."/>
            <person name="Grandbois E."/>
            <person name="Grewal S."/>
            <person name="Gyaltsen K."/>
            <person name="Hafez N."/>
            <person name="Hagos B."/>
            <person name="Hall J."/>
            <person name="Henson C."/>
            <person name="Hollinger A."/>
            <person name="Honan T."/>
            <person name="Huard M.D."/>
            <person name="Hughes L."/>
            <person name="Hurhula B."/>
            <person name="Husby M.E."/>
            <person name="Kamat A."/>
            <person name="Kanga B."/>
            <person name="Kashin S."/>
            <person name="Khazanovich D."/>
            <person name="Kisner P."/>
            <person name="Lance K."/>
            <person name="Lara M."/>
            <person name="Lee W."/>
            <person name="Lennon N."/>
            <person name="Letendre F."/>
            <person name="LeVine R."/>
            <person name="Lipovsky A."/>
            <person name="Liu X."/>
            <person name="Liu J."/>
            <person name="Liu S."/>
            <person name="Lokyitsang T."/>
            <person name="Lokyitsang Y."/>
            <person name="Lubonja R."/>
            <person name="Lui A."/>
            <person name="MacDonald P."/>
            <person name="Magnisalis V."/>
            <person name="Maru K."/>
            <person name="Matthews C."/>
            <person name="McCusker W."/>
            <person name="McDonough S."/>
            <person name="Mehta T."/>
            <person name="Meldrim J."/>
            <person name="Meneus L."/>
            <person name="Mihai O."/>
            <person name="Mihalev A."/>
            <person name="Mihova T."/>
            <person name="Mittelman R."/>
            <person name="Mlenga V."/>
            <person name="Montmayeur A."/>
            <person name="Mulrain L."/>
            <person name="Navidi A."/>
            <person name="Naylor J."/>
            <person name="Negash T."/>
            <person name="Nguyen T."/>
            <person name="Nguyen N."/>
            <person name="Nicol R."/>
            <person name="Norbu C."/>
            <person name="Norbu N."/>
            <person name="Novod N."/>
            <person name="O'Neill B."/>
            <person name="Osman S."/>
            <person name="Markiewicz E."/>
            <person name="Oyono O.L."/>
            <person name="Patti C."/>
            <person name="Phunkhang P."/>
            <person name="Pierre F."/>
            <person name="Priest M."/>
            <person name="Raghuraman S."/>
            <person name="Rege F."/>
            <person name="Reyes R."/>
            <person name="Rise C."/>
            <person name="Rogov P."/>
            <person name="Ross K."/>
            <person name="Ryan E."/>
            <person name="Settipalli S."/>
            <person name="Shea T."/>
            <person name="Sherpa N."/>
            <person name="Shi L."/>
            <person name="Shih D."/>
            <person name="Sparrow T."/>
            <person name="Spaulding J."/>
            <person name="Stalker J."/>
            <person name="Stange-Thomann N."/>
            <person name="Stavropoulos S."/>
            <person name="Stone C."/>
            <person name="Strader C."/>
            <person name="Tesfaye S."/>
            <person name="Thomson T."/>
            <person name="Thoulutsang Y."/>
            <person name="Thoulutsang D."/>
            <person name="Topham K."/>
            <person name="Topping I."/>
            <person name="Tsamla T."/>
            <person name="Vassiliev H."/>
            <person name="Vo A."/>
            <person name="Wangchuk T."/>
            <person name="Wangdi T."/>
            <person name="Weiand M."/>
            <person name="Wilkinson J."/>
            <person name="Wilson A."/>
            <person name="Yadav S."/>
            <person name="Young G."/>
            <person name="Yu Q."/>
            <person name="Zembek L."/>
            <person name="Zhong D."/>
            <person name="Zimmer A."/>
            <person name="Zwirko Z."/>
            <person name="Jaffe D.B."/>
            <person name="Alvarez P."/>
            <person name="Brockman W."/>
            <person name="Butler J."/>
            <person name="Chin C."/>
            <person name="Gnerre S."/>
            <person name="Grabherr M."/>
            <person name="Kleber M."/>
            <person name="Mauceli E."/>
            <person name="MacCallum I."/>
        </authorList>
    </citation>
    <scope>NUCLEOTIDE SEQUENCE [LARGE SCALE GENOMIC DNA]</scope>
    <source>
        <strain evidence="10">Tucson 15081-1352.22</strain>
    </source>
</reference>
<evidence type="ECO:0000256" key="2">
    <source>
        <dbReference type="ARBA" id="ARBA00008593"/>
    </source>
</evidence>
<dbReference type="GO" id="GO:0043634">
    <property type="term" value="P:polyadenylation-dependent ncRNA catabolic process"/>
    <property type="evidence" value="ECO:0007669"/>
    <property type="project" value="TreeGrafter"/>
</dbReference>
<dbReference type="Gene3D" id="1.10.1410.10">
    <property type="match status" value="1"/>
</dbReference>
<dbReference type="InterPro" id="IPR045862">
    <property type="entry name" value="Trf4-like"/>
</dbReference>
<evidence type="ECO:0000256" key="1">
    <source>
        <dbReference type="ARBA" id="ARBA00001936"/>
    </source>
</evidence>
<dbReference type="Pfam" id="PF03828">
    <property type="entry name" value="PAP_assoc"/>
    <property type="match status" value="1"/>
</dbReference>
<dbReference type="SMR" id="B4KEX2"/>
<dbReference type="Pfam" id="PF22600">
    <property type="entry name" value="MTPAP-like_central"/>
    <property type="match status" value="1"/>
</dbReference>
<dbReference type="Gene3D" id="3.30.460.10">
    <property type="entry name" value="Beta Polymerase, domain 2"/>
    <property type="match status" value="1"/>
</dbReference>
<keyword evidence="6" id="KW-0460">Magnesium</keyword>
<comment type="similarity">
    <text evidence="2">Belongs to the DNA polymerase type-B-like family.</text>
</comment>
<dbReference type="OMA" id="LIGWLEM"/>
<dbReference type="GO" id="GO:1990817">
    <property type="term" value="F:poly(A) RNA polymerase activity"/>
    <property type="evidence" value="ECO:0007669"/>
    <property type="project" value="UniProtKB-EC"/>
</dbReference>
<proteinExistence type="inferred from homology"/>
<keyword evidence="4 9" id="KW-0808">Transferase</keyword>
<dbReference type="GO" id="GO:0005730">
    <property type="term" value="C:nucleolus"/>
    <property type="evidence" value="ECO:0007669"/>
    <property type="project" value="TreeGrafter"/>
</dbReference>
<dbReference type="InParanoid" id="B4KEX2"/>
<dbReference type="AlphaFoldDB" id="B4KEX2"/>
<sequence length="348" mass="39942">MQTTRKYGGYPWRQSGYNYGDGIIGLHEEIEHFYRYMLPTPTEHAARIELLSRVERVIQGLWPEALVEIFGSFRLGINLPNSDIDLVVLGCWEHLPLRSLESELRSSGIVLPGTLQVVDTAAVPIIRFTDCETHLKVDISFNMPNGIDSSELIKKFLHEHPVLGKLVLVLKQFLEQRNLNSTLNGGISSYNLIIMCINFLQMHPRQRSPESTNLGVLLLEFFELYGLSFNYAQIGISIWNGYVRKENILVGSRTPSLYIDDPLLPGRQNSRSFIASCHIKRVFQWAYRVLNEALFAKAEECDSHHRAGFSILGSIIHITDERIDYRAWLRNKFHHLVVLEPKVLWSKI</sequence>
<keyword evidence="9" id="KW-0548">Nucleotidyltransferase</keyword>
<protein>
    <recommendedName>
        <fullName evidence="3">polynucleotide adenylyltransferase</fullName>
        <ecNumber evidence="3">2.7.7.19</ecNumber>
    </recommendedName>
</protein>
<dbReference type="PhylomeDB" id="B4KEX2"/>
<dbReference type="EC" id="2.7.7.19" evidence="3"/>